<dbReference type="Pfam" id="PF18978">
    <property type="entry name" value="DUF5714"/>
    <property type="match status" value="1"/>
</dbReference>
<dbReference type="EMBL" id="JAGSOI010000091">
    <property type="protein sequence ID" value="MCM1987915.1"/>
    <property type="molecule type" value="Genomic_DNA"/>
</dbReference>
<name>A0A9E4ZHB9_9EURY</name>
<evidence type="ECO:0000259" key="1">
    <source>
        <dbReference type="Pfam" id="PF18978"/>
    </source>
</evidence>
<dbReference type="InterPro" id="IPR043768">
    <property type="entry name" value="DUF5714"/>
</dbReference>
<evidence type="ECO:0000313" key="3">
    <source>
        <dbReference type="Proteomes" id="UP001056766"/>
    </source>
</evidence>
<gene>
    <name evidence="2" type="ORF">KDK67_13185</name>
</gene>
<organism evidence="2 3">
    <name type="scientific">Methanococcoides seepicolus</name>
    <dbReference type="NCBI Taxonomy" id="2828780"/>
    <lineage>
        <taxon>Archaea</taxon>
        <taxon>Methanobacteriati</taxon>
        <taxon>Methanobacteriota</taxon>
        <taxon>Stenosarchaea group</taxon>
        <taxon>Methanomicrobia</taxon>
        <taxon>Methanosarcinales</taxon>
        <taxon>Methanosarcinaceae</taxon>
        <taxon>Methanococcoides</taxon>
    </lineage>
</organism>
<dbReference type="AlphaFoldDB" id="A0A9E4ZHB9"/>
<comment type="caution">
    <text evidence="2">The sequence shown here is derived from an EMBL/GenBank/DDBJ whole genome shotgun (WGS) entry which is preliminary data.</text>
</comment>
<reference evidence="2" key="2">
    <citation type="submission" date="2021-04" db="EMBL/GenBank/DDBJ databases">
        <authorList>
            <person name="Dong X."/>
        </authorList>
    </citation>
    <scope>NUCLEOTIDE SEQUENCE</scope>
    <source>
        <strain evidence="2">LLY</strain>
    </source>
</reference>
<sequence>MDAIPKGTTNCMVCGNDISYHDHTCKAKCHYCGTEEDAYMCCESAHYVCDRCHSTDALGIIENVCMNTDLKDPILIAEKIMAHPRMPMHGPEHHSLVPAVLITAYLNFRGQKDDTKIIEGIKRGKKVSGGFCGYQGACGGGIGTGIAISILLGATPLTPKERSHANLGTSRTLKAIADSGGARCCKKATRLSLKEGMEYLSELFGINWINEFNTNVQCHYTQYNEQCDKDCVYRISEHNSSFVIPIDTKN</sequence>
<dbReference type="RefSeq" id="WP_250869293.1">
    <property type="nucleotide sequence ID" value="NZ_JAGSOI010000091.1"/>
</dbReference>
<keyword evidence="3" id="KW-1185">Reference proteome</keyword>
<dbReference type="Proteomes" id="UP001056766">
    <property type="component" value="Unassembled WGS sequence"/>
</dbReference>
<protein>
    <submittedName>
        <fullName evidence="2">Radical SAM protein</fullName>
    </submittedName>
</protein>
<reference evidence="2" key="1">
    <citation type="journal article" date="2021" name="mSystems">
        <title>Bacteria and Archaea Synergistically Convert Glycine Betaine to Biogenic Methane in the Formosa Cold Seep of the South China Sea.</title>
        <authorList>
            <person name="Li L."/>
            <person name="Zhang W."/>
            <person name="Zhang S."/>
            <person name="Song L."/>
            <person name="Sun Q."/>
            <person name="Zhang H."/>
            <person name="Xiang H."/>
            <person name="Dong X."/>
        </authorList>
    </citation>
    <scope>NUCLEOTIDE SEQUENCE</scope>
    <source>
        <strain evidence="2">LLY</strain>
    </source>
</reference>
<feature type="domain" description="DUF5714" evidence="1">
    <location>
        <begin position="61"/>
        <end position="233"/>
    </location>
</feature>
<proteinExistence type="predicted"/>
<accession>A0A9E4ZHB9</accession>
<evidence type="ECO:0000313" key="2">
    <source>
        <dbReference type="EMBL" id="MCM1987915.1"/>
    </source>
</evidence>